<evidence type="ECO:0000313" key="4">
    <source>
        <dbReference type="Proteomes" id="UP000030764"/>
    </source>
</evidence>
<evidence type="ECO:0000313" key="3">
    <source>
        <dbReference type="EMBL" id="KFD58652.1"/>
    </source>
</evidence>
<evidence type="ECO:0000256" key="1">
    <source>
        <dbReference type="ARBA" id="ARBA00007692"/>
    </source>
</evidence>
<comment type="similarity">
    <text evidence="1">Belongs to the mTERF family.</text>
</comment>
<gene>
    <name evidence="3" type="ORF">M513_00345</name>
</gene>
<dbReference type="AlphaFoldDB" id="A0A085MN56"/>
<dbReference type="Gene3D" id="1.25.70.10">
    <property type="entry name" value="Transcription termination factor 3, mitochondrial"/>
    <property type="match status" value="1"/>
</dbReference>
<protein>
    <submittedName>
        <fullName evidence="3">Uncharacterized protein</fullName>
    </submittedName>
</protein>
<sequence length="373" mass="42960">KHELTLRLAQIPFAVSSVEIVKLKKIAKEETRKMGTLLKQLRRRSMLRAFRRQSALISGAISSFNLYRLRLATCSTDERAQRLFEEITDRLASKGHTILPLRHSCQQNAIFALAKQDISDAEIIDIAASNAQLLRMNNEEISSAINLFALFGVSTATAVRLMLAVGKNFKLESVQLLLRHLVAHGLSTKHFETMLRKCSDVLNLTPARVDETFDVMLDFFSHKQCLFIVSHHPSVMLYQPDDLRSKYEFLHLSIGLSNVQVSQSRWFEHPLSKLELRFECACRCGVYEILDVRQERQARLVKHNPKLRDIIDTSDEAFARHVCRISMEEFRIFSEMYARQVQLLERQNAGLPDTSQFVQDQPWLQKAFSLDAW</sequence>
<feature type="non-terminal residue" evidence="3">
    <location>
        <position position="1"/>
    </location>
</feature>
<keyword evidence="2" id="KW-0809">Transit peptide</keyword>
<evidence type="ECO:0000256" key="2">
    <source>
        <dbReference type="ARBA" id="ARBA00022946"/>
    </source>
</evidence>
<dbReference type="GO" id="GO:0003676">
    <property type="term" value="F:nucleic acid binding"/>
    <property type="evidence" value="ECO:0007669"/>
    <property type="project" value="InterPro"/>
</dbReference>
<proteinExistence type="inferred from homology"/>
<dbReference type="Pfam" id="PF02536">
    <property type="entry name" value="mTERF"/>
    <property type="match status" value="1"/>
</dbReference>
<dbReference type="EMBL" id="KL363183">
    <property type="protein sequence ID" value="KFD58652.1"/>
    <property type="molecule type" value="Genomic_DNA"/>
</dbReference>
<organism evidence="3 4">
    <name type="scientific">Trichuris suis</name>
    <name type="common">pig whipworm</name>
    <dbReference type="NCBI Taxonomy" id="68888"/>
    <lineage>
        <taxon>Eukaryota</taxon>
        <taxon>Metazoa</taxon>
        <taxon>Ecdysozoa</taxon>
        <taxon>Nematoda</taxon>
        <taxon>Enoplea</taxon>
        <taxon>Dorylaimia</taxon>
        <taxon>Trichinellida</taxon>
        <taxon>Trichuridae</taxon>
        <taxon>Trichuris</taxon>
    </lineage>
</organism>
<accession>A0A085MN56</accession>
<name>A0A085MN56_9BILA</name>
<dbReference type="Proteomes" id="UP000030764">
    <property type="component" value="Unassembled WGS sequence"/>
</dbReference>
<dbReference type="InterPro" id="IPR038538">
    <property type="entry name" value="MTERF_sf"/>
</dbReference>
<dbReference type="InterPro" id="IPR003690">
    <property type="entry name" value="MTERF"/>
</dbReference>
<reference evidence="3 4" key="1">
    <citation type="journal article" date="2014" name="Nat. Genet.">
        <title>Genome and transcriptome of the porcine whipworm Trichuris suis.</title>
        <authorList>
            <person name="Jex A.R."/>
            <person name="Nejsum P."/>
            <person name="Schwarz E.M."/>
            <person name="Hu L."/>
            <person name="Young N.D."/>
            <person name="Hall R.S."/>
            <person name="Korhonen P.K."/>
            <person name="Liao S."/>
            <person name="Thamsborg S."/>
            <person name="Xia J."/>
            <person name="Xu P."/>
            <person name="Wang S."/>
            <person name="Scheerlinck J.P."/>
            <person name="Hofmann A."/>
            <person name="Sternberg P.W."/>
            <person name="Wang J."/>
            <person name="Gasser R.B."/>
        </authorList>
    </citation>
    <scope>NUCLEOTIDE SEQUENCE [LARGE SCALE GENOMIC DNA]</scope>
    <source>
        <strain evidence="3">DCEP-RM93M</strain>
    </source>
</reference>
<keyword evidence="4" id="KW-1185">Reference proteome</keyword>